<keyword evidence="5" id="KW-1185">Reference proteome</keyword>
<sequence length="338" mass="36974">MFDQVFEAIEKLHVAVVGDVMLDTYWFGHTDRISPEAPVPVVAVKGKEYRIGGAGNVALNLISLGAKVSMHTVTGTDEDGLLLEIMMKDRGINTEGVWKSDDRITTNKIRIISRSQHLLRLDYEVSDDLPADKAQRFIDKTIEQFEQDKPQVVIFEDYNKGVLTKEVIAALLQYCQQNNIITTVDPKRKNFFAYKGVSIFKPNLKEAKEALNLLDVTPTLEGMQQVHALLKAELQHQVSLITLSERGVFVQDGNEASITPAHIRNIADVSGAGDTVIAVASAVYACTGNAPLMAAVANLAGGLVCESVGTVAIDKQQLLDECKRLLANEQEGSQLIDG</sequence>
<dbReference type="GO" id="GO:0005829">
    <property type="term" value="C:cytosol"/>
    <property type="evidence" value="ECO:0007669"/>
    <property type="project" value="TreeGrafter"/>
</dbReference>
<dbReference type="SUPFAM" id="SSF53613">
    <property type="entry name" value="Ribokinase-like"/>
    <property type="match status" value="1"/>
</dbReference>
<gene>
    <name evidence="4" type="ORF">GLV81_09235</name>
</gene>
<name>A0A6I6G6F0_9BACT</name>
<dbReference type="AlphaFoldDB" id="A0A6I6G6F0"/>
<evidence type="ECO:0000313" key="4">
    <source>
        <dbReference type="EMBL" id="QGW28256.1"/>
    </source>
</evidence>
<keyword evidence="2 4" id="KW-0418">Kinase</keyword>
<feature type="domain" description="Carbohydrate kinase PfkB" evidence="3">
    <location>
        <begin position="13"/>
        <end position="312"/>
    </location>
</feature>
<reference evidence="4 5" key="1">
    <citation type="submission" date="2019-11" db="EMBL/GenBank/DDBJ databases">
        <authorList>
            <person name="Im W.T."/>
        </authorList>
    </citation>
    <scope>NUCLEOTIDE SEQUENCE [LARGE SCALE GENOMIC DNA]</scope>
    <source>
        <strain evidence="4 5">SB-02</strain>
    </source>
</reference>
<proteinExistence type="predicted"/>
<dbReference type="GO" id="GO:0033786">
    <property type="term" value="F:heptose-1-phosphate adenylyltransferase activity"/>
    <property type="evidence" value="ECO:0007669"/>
    <property type="project" value="TreeGrafter"/>
</dbReference>
<dbReference type="Pfam" id="PF00294">
    <property type="entry name" value="PfkB"/>
    <property type="match status" value="1"/>
</dbReference>
<evidence type="ECO:0000256" key="2">
    <source>
        <dbReference type="ARBA" id="ARBA00022777"/>
    </source>
</evidence>
<protein>
    <submittedName>
        <fullName evidence="4">Carbohydrate kinase</fullName>
    </submittedName>
</protein>
<dbReference type="PROSITE" id="PS00583">
    <property type="entry name" value="PFKB_KINASES_1"/>
    <property type="match status" value="1"/>
</dbReference>
<dbReference type="Gene3D" id="3.40.1190.20">
    <property type="match status" value="1"/>
</dbReference>
<dbReference type="InterPro" id="IPR011611">
    <property type="entry name" value="PfkB_dom"/>
</dbReference>
<evidence type="ECO:0000313" key="5">
    <source>
        <dbReference type="Proteomes" id="UP000426027"/>
    </source>
</evidence>
<evidence type="ECO:0000256" key="1">
    <source>
        <dbReference type="ARBA" id="ARBA00022679"/>
    </source>
</evidence>
<evidence type="ECO:0000259" key="3">
    <source>
        <dbReference type="Pfam" id="PF00294"/>
    </source>
</evidence>
<dbReference type="InterPro" id="IPR002173">
    <property type="entry name" value="Carboh/pur_kinase_PfkB_CS"/>
</dbReference>
<keyword evidence="1" id="KW-0808">Transferase</keyword>
<dbReference type="GO" id="GO:0033785">
    <property type="term" value="F:heptose 7-phosphate kinase activity"/>
    <property type="evidence" value="ECO:0007669"/>
    <property type="project" value="TreeGrafter"/>
</dbReference>
<dbReference type="InterPro" id="IPR029056">
    <property type="entry name" value="Ribokinase-like"/>
</dbReference>
<dbReference type="RefSeq" id="WP_157478613.1">
    <property type="nucleotide sequence ID" value="NZ_CP046566.1"/>
</dbReference>
<dbReference type="KEGG" id="fls:GLV81_09235"/>
<dbReference type="PANTHER" id="PTHR46969:SF1">
    <property type="entry name" value="BIFUNCTIONAL PROTEIN HLDE"/>
    <property type="match status" value="1"/>
</dbReference>
<dbReference type="Proteomes" id="UP000426027">
    <property type="component" value="Chromosome"/>
</dbReference>
<dbReference type="PANTHER" id="PTHR46969">
    <property type="entry name" value="BIFUNCTIONAL PROTEIN HLDE"/>
    <property type="match status" value="1"/>
</dbReference>
<dbReference type="CDD" id="cd01172">
    <property type="entry name" value="RfaE_like"/>
    <property type="match status" value="1"/>
</dbReference>
<accession>A0A6I6G6F0</accession>
<organism evidence="4 5">
    <name type="scientific">Phnomibacter ginsenosidimutans</name>
    <dbReference type="NCBI Taxonomy" id="2676868"/>
    <lineage>
        <taxon>Bacteria</taxon>
        <taxon>Pseudomonadati</taxon>
        <taxon>Bacteroidota</taxon>
        <taxon>Chitinophagia</taxon>
        <taxon>Chitinophagales</taxon>
        <taxon>Chitinophagaceae</taxon>
        <taxon>Phnomibacter</taxon>
    </lineage>
</organism>
<dbReference type="EMBL" id="CP046566">
    <property type="protein sequence ID" value="QGW28256.1"/>
    <property type="molecule type" value="Genomic_DNA"/>
</dbReference>
<dbReference type="InterPro" id="IPR011913">
    <property type="entry name" value="RfaE_dom_I"/>
</dbReference>
<dbReference type="GO" id="GO:0016773">
    <property type="term" value="F:phosphotransferase activity, alcohol group as acceptor"/>
    <property type="evidence" value="ECO:0007669"/>
    <property type="project" value="InterPro"/>
</dbReference>